<sequence>ENTTQTYYFDLQIESSAFQNFTWLLGNNTDFNADYATLKNITITTDCQFKKCSCAKNYSWSKDVCEKNPECCQNNICPPKAMCLHEKRVHVNGSFTIQDDELVDGTRENLTTKMELHYSTLDWFDSLQITNLRSGSVIGDFVMLINGPIDMNQFLKKTTDLQSALQATFKIITTGIISIEAPSMVDYNTSVNIICTASLQTLDNVKWYIEKNAIRQSITNGTEATVFNILPTSTVKVTETSEVWRASEGNTTIYKHKISINCSKKWEEYNATCTFTNRANNKRSTNLTIPVIYNDSVTCPEENGWPEAKANFSAKMQCNPYEVGSISRQCTYFQNKGKWGEVYSECVNSDIWALLIQAQNLQKGCGLVVENAVQLFHLLKTKSEEKIIKTFQNIKTSVDVLYTMNNASEKQVSKLNESVVTVRDALLMRIRSQNSAHYTSKSSMKMTASVKKK</sequence>
<dbReference type="EMBL" id="JAUCMX010000008">
    <property type="protein sequence ID" value="KAK3538334.1"/>
    <property type="molecule type" value="Genomic_DNA"/>
</dbReference>
<organism evidence="1 2">
    <name type="scientific">Hemibagrus guttatus</name>
    <dbReference type="NCBI Taxonomy" id="175788"/>
    <lineage>
        <taxon>Eukaryota</taxon>
        <taxon>Metazoa</taxon>
        <taxon>Chordata</taxon>
        <taxon>Craniata</taxon>
        <taxon>Vertebrata</taxon>
        <taxon>Euteleostomi</taxon>
        <taxon>Actinopterygii</taxon>
        <taxon>Neopterygii</taxon>
        <taxon>Teleostei</taxon>
        <taxon>Ostariophysi</taxon>
        <taxon>Siluriformes</taxon>
        <taxon>Bagridae</taxon>
        <taxon>Hemibagrus</taxon>
    </lineage>
</organism>
<protein>
    <submittedName>
        <fullName evidence="1">Uncharacterized protein</fullName>
    </submittedName>
</protein>
<keyword evidence="2" id="KW-1185">Reference proteome</keyword>
<dbReference type="Proteomes" id="UP001274896">
    <property type="component" value="Unassembled WGS sequence"/>
</dbReference>
<reference evidence="1" key="1">
    <citation type="submission" date="2023-06" db="EMBL/GenBank/DDBJ databases">
        <title>Male Hemibagrus guttatus genome.</title>
        <authorList>
            <person name="Bian C."/>
        </authorList>
    </citation>
    <scope>NUCLEOTIDE SEQUENCE</scope>
    <source>
        <strain evidence="1">Male_cb2023</strain>
        <tissue evidence="1">Muscle</tissue>
    </source>
</reference>
<comment type="caution">
    <text evidence="1">The sequence shown here is derived from an EMBL/GenBank/DDBJ whole genome shotgun (WGS) entry which is preliminary data.</text>
</comment>
<name>A0AAE0R172_9TELE</name>
<feature type="non-terminal residue" evidence="1">
    <location>
        <position position="453"/>
    </location>
</feature>
<evidence type="ECO:0000313" key="2">
    <source>
        <dbReference type="Proteomes" id="UP001274896"/>
    </source>
</evidence>
<evidence type="ECO:0000313" key="1">
    <source>
        <dbReference type="EMBL" id="KAK3538334.1"/>
    </source>
</evidence>
<dbReference type="AlphaFoldDB" id="A0AAE0R172"/>
<gene>
    <name evidence="1" type="ORF">QTP70_035214</name>
</gene>
<accession>A0AAE0R172</accession>
<proteinExistence type="predicted"/>